<organism evidence="1 2">
    <name type="scientific">Trifolium medium</name>
    <dbReference type="NCBI Taxonomy" id="97028"/>
    <lineage>
        <taxon>Eukaryota</taxon>
        <taxon>Viridiplantae</taxon>
        <taxon>Streptophyta</taxon>
        <taxon>Embryophyta</taxon>
        <taxon>Tracheophyta</taxon>
        <taxon>Spermatophyta</taxon>
        <taxon>Magnoliopsida</taxon>
        <taxon>eudicotyledons</taxon>
        <taxon>Gunneridae</taxon>
        <taxon>Pentapetalae</taxon>
        <taxon>rosids</taxon>
        <taxon>fabids</taxon>
        <taxon>Fabales</taxon>
        <taxon>Fabaceae</taxon>
        <taxon>Papilionoideae</taxon>
        <taxon>50 kb inversion clade</taxon>
        <taxon>NPAAA clade</taxon>
        <taxon>Hologalegina</taxon>
        <taxon>IRL clade</taxon>
        <taxon>Trifolieae</taxon>
        <taxon>Trifolium</taxon>
    </lineage>
</organism>
<feature type="non-terminal residue" evidence="1">
    <location>
        <position position="1"/>
    </location>
</feature>
<comment type="caution">
    <text evidence="1">The sequence shown here is derived from an EMBL/GenBank/DDBJ whole genome shotgun (WGS) entry which is preliminary data.</text>
</comment>
<protein>
    <submittedName>
        <fullName evidence="1">Putative Ty3/Gypsy polyprotein/retrotransposon</fullName>
    </submittedName>
</protein>
<evidence type="ECO:0000313" key="2">
    <source>
        <dbReference type="Proteomes" id="UP000265520"/>
    </source>
</evidence>
<accession>A0A392V0B3</accession>
<proteinExistence type="predicted"/>
<evidence type="ECO:0000313" key="1">
    <source>
        <dbReference type="EMBL" id="MCI80521.1"/>
    </source>
</evidence>
<keyword evidence="2" id="KW-1185">Reference proteome</keyword>
<feature type="non-terminal residue" evidence="1">
    <location>
        <position position="75"/>
    </location>
</feature>
<dbReference type="Proteomes" id="UP000265520">
    <property type="component" value="Unassembled WGS sequence"/>
</dbReference>
<sequence>ARDNEPGRDDEKRLERFMRHKPTIFTRGYDPDGAIKWIEEVEIIFEAMGCFEVSKTTLGTYVLREEANNWWKNAK</sequence>
<name>A0A392V0B3_9FABA</name>
<dbReference type="AlphaFoldDB" id="A0A392V0B3"/>
<reference evidence="1 2" key="1">
    <citation type="journal article" date="2018" name="Front. Plant Sci.">
        <title>Red Clover (Trifolium pratense) and Zigzag Clover (T. medium) - A Picture of Genomic Similarities and Differences.</title>
        <authorList>
            <person name="Dluhosova J."/>
            <person name="Istvanek J."/>
            <person name="Nedelnik J."/>
            <person name="Repkova J."/>
        </authorList>
    </citation>
    <scope>NUCLEOTIDE SEQUENCE [LARGE SCALE GENOMIC DNA]</scope>
    <source>
        <strain evidence="2">cv. 10/8</strain>
        <tissue evidence="1">Leaf</tissue>
    </source>
</reference>
<dbReference type="EMBL" id="LXQA010997565">
    <property type="protein sequence ID" value="MCI80521.1"/>
    <property type="molecule type" value="Genomic_DNA"/>
</dbReference>